<gene>
    <name evidence="2" type="ORF">GCM10011333_34840</name>
</gene>
<keyword evidence="3" id="KW-1185">Reference proteome</keyword>
<feature type="compositionally biased region" description="Acidic residues" evidence="1">
    <location>
        <begin position="232"/>
        <end position="241"/>
    </location>
</feature>
<proteinExistence type="predicted"/>
<dbReference type="InterPro" id="IPR053139">
    <property type="entry name" value="Surface_bspA-like"/>
</dbReference>
<feature type="compositionally biased region" description="Low complexity" evidence="1">
    <location>
        <begin position="242"/>
        <end position="258"/>
    </location>
</feature>
<organism evidence="2 3">
    <name type="scientific">Sediminivirga luteola</name>
    <dbReference type="NCBI Taxonomy" id="1774748"/>
    <lineage>
        <taxon>Bacteria</taxon>
        <taxon>Bacillati</taxon>
        <taxon>Actinomycetota</taxon>
        <taxon>Actinomycetes</taxon>
        <taxon>Micrococcales</taxon>
        <taxon>Brevibacteriaceae</taxon>
        <taxon>Sediminivirga</taxon>
    </lineage>
</organism>
<dbReference type="Gene3D" id="3.80.10.10">
    <property type="entry name" value="Ribonuclease Inhibitor"/>
    <property type="match status" value="2"/>
</dbReference>
<dbReference type="PANTHER" id="PTHR45661">
    <property type="entry name" value="SURFACE ANTIGEN"/>
    <property type="match status" value="1"/>
</dbReference>
<name>A0A8J2XKL0_9MICO</name>
<evidence type="ECO:0000313" key="3">
    <source>
        <dbReference type="Proteomes" id="UP000616114"/>
    </source>
</evidence>
<protein>
    <recommendedName>
        <fullName evidence="4">Leucine rich repeat (LRR) protein</fullName>
    </recommendedName>
</protein>
<dbReference type="AlphaFoldDB" id="A0A8J2XKL0"/>
<evidence type="ECO:0008006" key="4">
    <source>
        <dbReference type="Google" id="ProtNLM"/>
    </source>
</evidence>
<feature type="compositionally biased region" description="Basic and acidic residues" evidence="1">
    <location>
        <begin position="259"/>
        <end position="270"/>
    </location>
</feature>
<reference evidence="2" key="1">
    <citation type="journal article" date="2014" name="Int. J. Syst. Evol. Microbiol.">
        <title>Complete genome sequence of Corynebacterium casei LMG S-19264T (=DSM 44701T), isolated from a smear-ripened cheese.</title>
        <authorList>
            <consortium name="US DOE Joint Genome Institute (JGI-PGF)"/>
            <person name="Walter F."/>
            <person name="Albersmeier A."/>
            <person name="Kalinowski J."/>
            <person name="Ruckert C."/>
        </authorList>
    </citation>
    <scope>NUCLEOTIDE SEQUENCE</scope>
    <source>
        <strain evidence="2">CGMCC 1.12785</strain>
    </source>
</reference>
<reference evidence="2" key="2">
    <citation type="submission" date="2020-09" db="EMBL/GenBank/DDBJ databases">
        <authorList>
            <person name="Sun Q."/>
            <person name="Zhou Y."/>
        </authorList>
    </citation>
    <scope>NUCLEOTIDE SEQUENCE</scope>
    <source>
        <strain evidence="2">CGMCC 1.12785</strain>
    </source>
</reference>
<evidence type="ECO:0000313" key="2">
    <source>
        <dbReference type="EMBL" id="GGA29289.1"/>
    </source>
</evidence>
<dbReference type="Pfam" id="PF13306">
    <property type="entry name" value="LRR_5"/>
    <property type="match status" value="1"/>
</dbReference>
<dbReference type="RefSeq" id="WP_188552135.1">
    <property type="nucleotide sequence ID" value="NZ_BMFY01000037.1"/>
</dbReference>
<evidence type="ECO:0000256" key="1">
    <source>
        <dbReference type="SAM" id="MobiDB-lite"/>
    </source>
</evidence>
<dbReference type="EMBL" id="BMFY01000037">
    <property type="protein sequence ID" value="GGA29289.1"/>
    <property type="molecule type" value="Genomic_DNA"/>
</dbReference>
<dbReference type="InterPro" id="IPR026906">
    <property type="entry name" value="LRR_5"/>
</dbReference>
<dbReference type="PANTHER" id="PTHR45661:SF3">
    <property type="entry name" value="IG-LIKE DOMAIN-CONTAINING PROTEIN"/>
    <property type="match status" value="1"/>
</dbReference>
<dbReference type="InterPro" id="IPR032675">
    <property type="entry name" value="LRR_dom_sf"/>
</dbReference>
<sequence>MVTASVHVDTQLDIAAFPPGTQIEYRGAEEPATPAEYFTFNASTGAITGYSSSGPKDVVIPRSINGVAVTSIGGSAFYGNQLTSVVIPDSVTSIGDWSFGVNRLTSVTIPDSVTSLGIGAFADNGLTSVTIPDSVTSIGDDAFNSNQLTGVVIPDSVTDLGSSVFLANQLTSVVIPDSVASIGNNAFALNPMVTASVHVDTQLGSNVFPPGTVIERRGGSSGRAGIGREPEGAEETEDAPTEESASGIAEGSGAAPTEEAVREEPEERHP</sequence>
<accession>A0A8J2XKL0</accession>
<comment type="caution">
    <text evidence="2">The sequence shown here is derived from an EMBL/GenBank/DDBJ whole genome shotgun (WGS) entry which is preliminary data.</text>
</comment>
<dbReference type="Proteomes" id="UP000616114">
    <property type="component" value="Unassembled WGS sequence"/>
</dbReference>
<feature type="region of interest" description="Disordered" evidence="1">
    <location>
        <begin position="209"/>
        <end position="270"/>
    </location>
</feature>